<name>A0ABX9KHQ0_9FUSO</name>
<gene>
    <name evidence="6" type="ORF">DYH56_07665</name>
</gene>
<reference evidence="6 7" key="1">
    <citation type="submission" date="2018-08" db="EMBL/GenBank/DDBJ databases">
        <title>Draft genome sequence of Psychrilyobacter sp. strain SD5 isolated from Black Sea water.</title>
        <authorList>
            <person name="Yadav S."/>
            <person name="Villanueva L."/>
            <person name="Damste J.S.S."/>
        </authorList>
    </citation>
    <scope>NUCLEOTIDE SEQUENCE [LARGE SCALE GENOMIC DNA]</scope>
    <source>
        <strain evidence="6 7">SD5</strain>
    </source>
</reference>
<evidence type="ECO:0000313" key="7">
    <source>
        <dbReference type="Proteomes" id="UP000263486"/>
    </source>
</evidence>
<dbReference type="PANTHER" id="PTHR30290">
    <property type="entry name" value="PERIPLASMIC BINDING COMPONENT OF ABC TRANSPORTER"/>
    <property type="match status" value="1"/>
</dbReference>
<evidence type="ECO:0000256" key="4">
    <source>
        <dbReference type="SAM" id="SignalP"/>
    </source>
</evidence>
<dbReference type="Pfam" id="PF00496">
    <property type="entry name" value="SBP_bac_5"/>
    <property type="match status" value="1"/>
</dbReference>
<proteinExistence type="inferred from homology"/>
<dbReference type="CDD" id="cd00995">
    <property type="entry name" value="PBP2_NikA_DppA_OppA_like"/>
    <property type="match status" value="1"/>
</dbReference>
<keyword evidence="7" id="KW-1185">Reference proteome</keyword>
<accession>A0ABX9KHQ0</accession>
<dbReference type="InterPro" id="IPR000914">
    <property type="entry name" value="SBP_5_dom"/>
</dbReference>
<evidence type="ECO:0000256" key="2">
    <source>
        <dbReference type="ARBA" id="ARBA00022448"/>
    </source>
</evidence>
<comment type="similarity">
    <text evidence="1">Belongs to the bacterial solute-binding protein 5 family.</text>
</comment>
<sequence length="600" mass="67075">MKKKLLILGVLAALLFTGCGGSEKETTGTAGGADKPTTFVMGSANFNGDFYYGWTNSAYDANIRRLVWGGGLLSQTDKGELALTSFVESKVLSKSDPSKESEDIWTFKIKDGMKFSNGDPLTAKDVKFTYDFYMDKEALAATGGTSSVSEYVDRVELDEANNTVVFYLKRTMYTIGSSVFSEDQSILDSTMILAGAEKDGVTPQQWVKANMSTPVGYGAYKIDEYVESQYVKLSINENYQGNFEGDKPSIDTLIVQNIPEETKITQLVTGEIDGLANIGKEENVDAVLAETATLSTNNYFRHGGGQITFHNDFGPAQLPEVRKAFAYEFDRIKFRNIFLGKYGISSNAPYSRNMWMMYEDGEQFGTEGKFEKSLTSYDILDADGNWDEEANLKEAHKLLDQAAAKTDGLYAKLTKDADGNYLWEGKELALNLAITSAWTDAINLTLTKEVQDKFGMKINVDSMDWSIMANNLYGNSALSERKYHMFTGGTSYSIEYDPYANWSSTKILPFGKGSSSNSTRYVGDEKLLDEIRFSNPSTDEGTASYKANWRKWIVEVNEDLPQLPLYSNNYYDVYTNKVENFETNALWTWPYAIIKANFKK</sequence>
<dbReference type="PROSITE" id="PS51257">
    <property type="entry name" value="PROKAR_LIPOPROTEIN"/>
    <property type="match status" value="1"/>
</dbReference>
<dbReference type="Proteomes" id="UP000263486">
    <property type="component" value="Unassembled WGS sequence"/>
</dbReference>
<keyword evidence="3 4" id="KW-0732">Signal</keyword>
<dbReference type="InterPro" id="IPR039424">
    <property type="entry name" value="SBP_5"/>
</dbReference>
<dbReference type="RefSeq" id="WP_114642276.1">
    <property type="nucleotide sequence ID" value="NZ_JAACIO010000012.1"/>
</dbReference>
<feature type="domain" description="Solute-binding protein family 5" evidence="5">
    <location>
        <begin position="100"/>
        <end position="499"/>
    </location>
</feature>
<dbReference type="PANTHER" id="PTHR30290:SF9">
    <property type="entry name" value="OLIGOPEPTIDE-BINDING PROTEIN APPA"/>
    <property type="match status" value="1"/>
</dbReference>
<dbReference type="EMBL" id="QUAJ01000011">
    <property type="protein sequence ID" value="REI41299.1"/>
    <property type="molecule type" value="Genomic_DNA"/>
</dbReference>
<dbReference type="Gene3D" id="3.10.105.10">
    <property type="entry name" value="Dipeptide-binding Protein, Domain 3"/>
    <property type="match status" value="1"/>
</dbReference>
<protein>
    <submittedName>
        <fullName evidence="6">ABC transporter substrate-binding protein</fullName>
    </submittedName>
</protein>
<dbReference type="InterPro" id="IPR030678">
    <property type="entry name" value="Peptide/Ni-bd"/>
</dbReference>
<evidence type="ECO:0000259" key="5">
    <source>
        <dbReference type="Pfam" id="PF00496"/>
    </source>
</evidence>
<keyword evidence="2" id="KW-0813">Transport</keyword>
<organism evidence="6 7">
    <name type="scientific">Psychrilyobacter piezotolerans</name>
    <dbReference type="NCBI Taxonomy" id="2293438"/>
    <lineage>
        <taxon>Bacteria</taxon>
        <taxon>Fusobacteriati</taxon>
        <taxon>Fusobacteriota</taxon>
        <taxon>Fusobacteriia</taxon>
        <taxon>Fusobacteriales</taxon>
        <taxon>Fusobacteriaceae</taxon>
        <taxon>Psychrilyobacter</taxon>
    </lineage>
</organism>
<comment type="caution">
    <text evidence="6">The sequence shown here is derived from an EMBL/GenBank/DDBJ whole genome shotgun (WGS) entry which is preliminary data.</text>
</comment>
<dbReference type="PIRSF" id="PIRSF002741">
    <property type="entry name" value="MppA"/>
    <property type="match status" value="1"/>
</dbReference>
<evidence type="ECO:0000313" key="6">
    <source>
        <dbReference type="EMBL" id="REI41299.1"/>
    </source>
</evidence>
<dbReference type="SUPFAM" id="SSF53850">
    <property type="entry name" value="Periplasmic binding protein-like II"/>
    <property type="match status" value="1"/>
</dbReference>
<feature type="chain" id="PRO_5045895345" evidence="4">
    <location>
        <begin position="22"/>
        <end position="600"/>
    </location>
</feature>
<evidence type="ECO:0000256" key="3">
    <source>
        <dbReference type="ARBA" id="ARBA00022729"/>
    </source>
</evidence>
<feature type="signal peptide" evidence="4">
    <location>
        <begin position="1"/>
        <end position="21"/>
    </location>
</feature>
<dbReference type="Gene3D" id="3.40.190.10">
    <property type="entry name" value="Periplasmic binding protein-like II"/>
    <property type="match status" value="1"/>
</dbReference>
<evidence type="ECO:0000256" key="1">
    <source>
        <dbReference type="ARBA" id="ARBA00005695"/>
    </source>
</evidence>